<keyword evidence="8" id="KW-1185">Reference proteome</keyword>
<dbReference type="PANTHER" id="PTHR12352">
    <property type="entry name" value="SECRETED MODULAR CALCIUM-BINDING PROTEIN"/>
    <property type="match status" value="1"/>
</dbReference>
<feature type="chain" id="PRO_5047435248" evidence="6">
    <location>
        <begin position="16"/>
        <end position="398"/>
    </location>
</feature>
<dbReference type="SMART" id="SM00211">
    <property type="entry name" value="TY"/>
    <property type="match status" value="4"/>
</dbReference>
<evidence type="ECO:0000256" key="6">
    <source>
        <dbReference type="SAM" id="SignalP"/>
    </source>
</evidence>
<dbReference type="PROSITE" id="PS51162">
    <property type="entry name" value="THYROGLOBULIN_1_2"/>
    <property type="match status" value="2"/>
</dbReference>
<comment type="caution">
    <text evidence="5">Lacks conserved residue(s) required for the propagation of feature annotation.</text>
</comment>
<keyword evidence="3" id="KW-0677">Repeat</keyword>
<dbReference type="PANTHER" id="PTHR12352:SF24">
    <property type="entry name" value="THYROGLOBULIN TYPE-1 DOMAIN-CONTAINING PROTEIN"/>
    <property type="match status" value="1"/>
</dbReference>
<protein>
    <submittedName>
        <fullName evidence="9">Uncharacterized protein LOC108562600</fullName>
    </submittedName>
</protein>
<accession>A0ABM1MPJ1</accession>
<dbReference type="SUPFAM" id="SSF57610">
    <property type="entry name" value="Thyroglobulin type-1 domain"/>
    <property type="match status" value="4"/>
</dbReference>
<organism evidence="8 9">
    <name type="scientific">Nicrophorus vespilloides</name>
    <name type="common">Boreal carrion beetle</name>
    <dbReference type="NCBI Taxonomy" id="110193"/>
    <lineage>
        <taxon>Eukaryota</taxon>
        <taxon>Metazoa</taxon>
        <taxon>Ecdysozoa</taxon>
        <taxon>Arthropoda</taxon>
        <taxon>Hexapoda</taxon>
        <taxon>Insecta</taxon>
        <taxon>Pterygota</taxon>
        <taxon>Neoptera</taxon>
        <taxon>Endopterygota</taxon>
        <taxon>Coleoptera</taxon>
        <taxon>Polyphaga</taxon>
        <taxon>Staphyliniformia</taxon>
        <taxon>Silphidae</taxon>
        <taxon>Nicrophorinae</taxon>
        <taxon>Nicrophorus</taxon>
    </lineage>
</organism>
<evidence type="ECO:0000256" key="5">
    <source>
        <dbReference type="PROSITE-ProRule" id="PRU00500"/>
    </source>
</evidence>
<evidence type="ECO:0000256" key="1">
    <source>
        <dbReference type="ARBA" id="ARBA00004613"/>
    </source>
</evidence>
<evidence type="ECO:0000313" key="9">
    <source>
        <dbReference type="RefSeq" id="XP_017776491.1"/>
    </source>
</evidence>
<feature type="signal peptide" evidence="6">
    <location>
        <begin position="1"/>
        <end position="15"/>
    </location>
</feature>
<name>A0ABM1MPJ1_NICVS</name>
<gene>
    <name evidence="9" type="primary">LOC108562600</name>
</gene>
<evidence type="ECO:0000256" key="3">
    <source>
        <dbReference type="ARBA" id="ARBA00022737"/>
    </source>
</evidence>
<dbReference type="Proteomes" id="UP000695000">
    <property type="component" value="Unplaced"/>
</dbReference>
<dbReference type="RefSeq" id="XP_017776491.1">
    <property type="nucleotide sequence ID" value="XM_017921002.1"/>
</dbReference>
<dbReference type="InterPro" id="IPR036857">
    <property type="entry name" value="Thyroglobulin_1_sf"/>
</dbReference>
<evidence type="ECO:0000313" key="8">
    <source>
        <dbReference type="Proteomes" id="UP000695000"/>
    </source>
</evidence>
<feature type="domain" description="Thyroglobulin type-1" evidence="7">
    <location>
        <begin position="109"/>
        <end position="180"/>
    </location>
</feature>
<evidence type="ECO:0000259" key="7">
    <source>
        <dbReference type="PROSITE" id="PS51162"/>
    </source>
</evidence>
<dbReference type="GeneID" id="108562600"/>
<sequence>MMILILISILGIAGAQNLFCSEEFCTKYVAEVGCPGLPDGCHIQNKTHNGLKLPFPGPCDCCKYCLENILEDESCSVGTQTSIVPSTICGPGLYCKTNVYDEYKCLEMKSECANKQADYDYRRRVGELGHMELRPNCDPDGLFKPYVCIPGEICYCVNEKNDRIFGEIPFTSLASYKMHCHCSRAHDTISRYMGQSLLRHEHMRCKSDGSYDPIQCIGKQCLCVDSDDGKPTFPKLSLVNMTRISQKTLPCFENDTHIENYYYRVCEEVLMRKVDDIIELKLMGHDIVGVVYPKCQLDGYYAPVQSDGKKQYCVTPEGITMEDYVIDLVTDEKLAKTMNCNCARALSIIQGNEKPECLKNGNYNKIQCRRGLCRCVDPNGNQIGKEVDLNKKDQLKCV</sequence>
<dbReference type="Gene3D" id="4.10.800.10">
    <property type="entry name" value="Thyroglobulin type-1"/>
    <property type="match status" value="3"/>
</dbReference>
<comment type="subcellular location">
    <subcellularLocation>
        <location evidence="1">Secreted</location>
    </subcellularLocation>
</comment>
<reference evidence="9" key="1">
    <citation type="submission" date="2025-08" db="UniProtKB">
        <authorList>
            <consortium name="RefSeq"/>
        </authorList>
    </citation>
    <scope>IDENTIFICATION</scope>
    <source>
        <tissue evidence="9">Whole Larva</tissue>
    </source>
</reference>
<keyword evidence="6" id="KW-0732">Signal</keyword>
<keyword evidence="4" id="KW-1015">Disulfide bond</keyword>
<dbReference type="Pfam" id="PF00086">
    <property type="entry name" value="Thyroglobulin_1"/>
    <property type="match status" value="4"/>
</dbReference>
<evidence type="ECO:0000256" key="4">
    <source>
        <dbReference type="ARBA" id="ARBA00023157"/>
    </source>
</evidence>
<dbReference type="InterPro" id="IPR051950">
    <property type="entry name" value="Dev_reg/Prot_inhib"/>
</dbReference>
<keyword evidence="2" id="KW-0964">Secreted</keyword>
<dbReference type="InterPro" id="IPR000716">
    <property type="entry name" value="Thyroglobulin_1"/>
</dbReference>
<evidence type="ECO:0000256" key="2">
    <source>
        <dbReference type="ARBA" id="ARBA00022525"/>
    </source>
</evidence>
<feature type="domain" description="Thyroglobulin type-1" evidence="7">
    <location>
        <begin position="339"/>
        <end position="397"/>
    </location>
</feature>
<proteinExistence type="predicted"/>